<sequence length="178" mass="21513">MEQPYLKLEIPSCFHVAPFYVDNQVLELSSIPDHIAFHTPFFYDLLYLEKPDYQIIWPWIQEDNFFHTFWTSHKDQIRDLFHKRNQEQARGPMIQSVAAFIDQMYWSSGKPVSTLNYKKQIQDMKEMRYAPLNCDERLSYVLNQPDRYLSFIQLDELEQELTKKLAVRRRLQVKDTNE</sequence>
<dbReference type="STRING" id="1395513.P343_16625"/>
<evidence type="ECO:0000313" key="2">
    <source>
        <dbReference type="EMBL" id="EST10569.1"/>
    </source>
</evidence>
<reference evidence="2 3" key="1">
    <citation type="journal article" date="2013" name="Genome Announc.">
        <title>Genome Sequence of Sporolactobacillus laevolacticus DSM442, an Efficient Polymer-Grade D-Lactate Producer from Agricultural Waste Cottonseed as a Nitrogen Source.</title>
        <authorList>
            <person name="Wang H."/>
            <person name="Wang L."/>
            <person name="Ju J."/>
            <person name="Yu B."/>
            <person name="Ma Y."/>
        </authorList>
    </citation>
    <scope>NUCLEOTIDE SEQUENCE [LARGE SCALE GENOMIC DNA]</scope>
    <source>
        <strain evidence="2 3">DSM 442</strain>
    </source>
</reference>
<organism evidence="2 3">
    <name type="scientific">Sporolactobacillus laevolacticus DSM 442</name>
    <dbReference type="NCBI Taxonomy" id="1395513"/>
    <lineage>
        <taxon>Bacteria</taxon>
        <taxon>Bacillati</taxon>
        <taxon>Bacillota</taxon>
        <taxon>Bacilli</taxon>
        <taxon>Bacillales</taxon>
        <taxon>Sporolactobacillaceae</taxon>
        <taxon>Sporolactobacillus</taxon>
    </lineage>
</organism>
<dbReference type="RefSeq" id="WP_023511525.1">
    <property type="nucleotide sequence ID" value="NZ_AWTC01000021.1"/>
</dbReference>
<feature type="domain" description="YpoC-like" evidence="1">
    <location>
        <begin position="69"/>
        <end position="170"/>
    </location>
</feature>
<proteinExistence type="predicted"/>
<dbReference type="AlphaFoldDB" id="V6J1D0"/>
<name>V6J1D0_9BACL</name>
<keyword evidence="3" id="KW-1185">Reference proteome</keyword>
<evidence type="ECO:0000259" key="1">
    <source>
        <dbReference type="Pfam" id="PF21747"/>
    </source>
</evidence>
<accession>V6J1D0</accession>
<gene>
    <name evidence="2" type="ORF">P343_16625</name>
</gene>
<comment type="caution">
    <text evidence="2">The sequence shown here is derived from an EMBL/GenBank/DDBJ whole genome shotgun (WGS) entry which is preliminary data.</text>
</comment>
<dbReference type="eggNOG" id="ENOG5033AMM">
    <property type="taxonomic scope" value="Bacteria"/>
</dbReference>
<dbReference type="Proteomes" id="UP000018296">
    <property type="component" value="Unassembled WGS sequence"/>
</dbReference>
<dbReference type="EMBL" id="AWTC01000021">
    <property type="protein sequence ID" value="EST10569.1"/>
    <property type="molecule type" value="Genomic_DNA"/>
</dbReference>
<protein>
    <recommendedName>
        <fullName evidence="1">YpoC-like domain-containing protein</fullName>
    </recommendedName>
</protein>
<dbReference type="OrthoDB" id="2360594at2"/>
<dbReference type="PATRIC" id="fig|1395513.3.peg.3372"/>
<dbReference type="Pfam" id="PF21747">
    <property type="entry name" value="YpoC"/>
    <property type="match status" value="1"/>
</dbReference>
<dbReference type="InterPro" id="IPR048427">
    <property type="entry name" value="YpoC"/>
</dbReference>
<evidence type="ECO:0000313" key="3">
    <source>
        <dbReference type="Proteomes" id="UP000018296"/>
    </source>
</evidence>